<proteinExistence type="predicted"/>
<accession>A0A941E3U6</accession>
<dbReference type="RefSeq" id="WP_212674326.1">
    <property type="nucleotide sequence ID" value="NZ_JAGSPJ010000001.1"/>
</dbReference>
<dbReference type="AlphaFoldDB" id="A0A941E3U6"/>
<evidence type="ECO:0000313" key="3">
    <source>
        <dbReference type="Proteomes" id="UP000678545"/>
    </source>
</evidence>
<feature type="chain" id="PRO_5038003378" evidence="1">
    <location>
        <begin position="22"/>
        <end position="314"/>
    </location>
</feature>
<evidence type="ECO:0000256" key="1">
    <source>
        <dbReference type="SAM" id="SignalP"/>
    </source>
</evidence>
<dbReference type="PROSITE" id="PS51257">
    <property type="entry name" value="PROKAR_LIPOPROTEIN"/>
    <property type="match status" value="1"/>
</dbReference>
<gene>
    <name evidence="2" type="ORF">KDM90_04380</name>
</gene>
<sequence>MKNFIEHIVKILTAIMAISLAACGGGGGGGSPVSGGGNTCANGATNYPTCTLPVPKPAFTSFVFTQIPTLIDKDAAFPMTANYTGNVTSLKSSVVAKCNNADVPASIAAWSTTSTSATSSMTTTTSYGANCTAEVTLIASGPDGDSLPSKASISWKVKDAPITTWWPPKTSIPMGTRVDGTEFKQLPAGCTSVNMQCWKDFVTNGQAVFVQTSAKMDGSGAGVENRPIIFGVILRPDGKTNIMTFFADTGELMNPSAEITQSWSPELSYVIGNDKGYIIKEKNSGACYQWRWNGPASTNGSVNVWDYAVVSCPF</sequence>
<evidence type="ECO:0000313" key="2">
    <source>
        <dbReference type="EMBL" id="MBR7799228.1"/>
    </source>
</evidence>
<dbReference type="Proteomes" id="UP000678545">
    <property type="component" value="Unassembled WGS sequence"/>
</dbReference>
<name>A0A941E3U6_9BURK</name>
<keyword evidence="3" id="KW-1185">Reference proteome</keyword>
<keyword evidence="1" id="KW-0732">Signal</keyword>
<dbReference type="EMBL" id="JAGSPJ010000001">
    <property type="protein sequence ID" value="MBR7799228.1"/>
    <property type="molecule type" value="Genomic_DNA"/>
</dbReference>
<organism evidence="2 3">
    <name type="scientific">Undibacterium fentianense</name>
    <dbReference type="NCBI Taxonomy" id="2828728"/>
    <lineage>
        <taxon>Bacteria</taxon>
        <taxon>Pseudomonadati</taxon>
        <taxon>Pseudomonadota</taxon>
        <taxon>Betaproteobacteria</taxon>
        <taxon>Burkholderiales</taxon>
        <taxon>Oxalobacteraceae</taxon>
        <taxon>Undibacterium</taxon>
    </lineage>
</organism>
<feature type="signal peptide" evidence="1">
    <location>
        <begin position="1"/>
        <end position="21"/>
    </location>
</feature>
<protein>
    <submittedName>
        <fullName evidence="2">Uncharacterized protein</fullName>
    </submittedName>
</protein>
<comment type="caution">
    <text evidence="2">The sequence shown here is derived from an EMBL/GenBank/DDBJ whole genome shotgun (WGS) entry which is preliminary data.</text>
</comment>
<reference evidence="2" key="1">
    <citation type="submission" date="2021-04" db="EMBL/GenBank/DDBJ databases">
        <title>novel species isolated from subtropical streams in China.</title>
        <authorList>
            <person name="Lu H."/>
        </authorList>
    </citation>
    <scope>NUCLEOTIDE SEQUENCE</scope>
    <source>
        <strain evidence="2">FT137W</strain>
    </source>
</reference>